<evidence type="ECO:0000313" key="4">
    <source>
        <dbReference type="EMBL" id="KAL3403375.1"/>
    </source>
</evidence>
<evidence type="ECO:0000313" key="5">
    <source>
        <dbReference type="Proteomes" id="UP001627154"/>
    </source>
</evidence>
<dbReference type="EMBL" id="JBJJXI010000030">
    <property type="protein sequence ID" value="KAL3403375.1"/>
    <property type="molecule type" value="Genomic_DNA"/>
</dbReference>
<sequence length="216" mass="25539">MGCRRRKNSISYPLIEDWKGNLPNIRNTFAQEEIDWILMEAAKSRFFDVRVLIDFIIKNGHKEVVELLLRNGADLNLTNNERSTPLHIICKRYAGSINILVRLFFKIIDDMQQTVQLDVRDELGRTPLQWAVTKLSPVTVNLLMVRGADLSNFVFHTVSYFDNRFDRTKYYSYRYKVGRFDYGRNSRDRWIEMNRSDALTIMTLFAQYEMFKKSAT</sequence>
<dbReference type="Proteomes" id="UP001627154">
    <property type="component" value="Unassembled WGS sequence"/>
</dbReference>
<dbReference type="PANTHER" id="PTHR24134">
    <property type="entry name" value="ANKYRIN REPEAT-CONTAINING PROTEIN DDB_G0279043"/>
    <property type="match status" value="1"/>
</dbReference>
<protein>
    <submittedName>
        <fullName evidence="4">Uncharacterized protein</fullName>
    </submittedName>
</protein>
<comment type="caution">
    <text evidence="4">The sequence shown here is derived from an EMBL/GenBank/DDBJ whole genome shotgun (WGS) entry which is preliminary data.</text>
</comment>
<proteinExistence type="predicted"/>
<organism evidence="4 5">
    <name type="scientific">Trichogramma kaykai</name>
    <dbReference type="NCBI Taxonomy" id="54128"/>
    <lineage>
        <taxon>Eukaryota</taxon>
        <taxon>Metazoa</taxon>
        <taxon>Ecdysozoa</taxon>
        <taxon>Arthropoda</taxon>
        <taxon>Hexapoda</taxon>
        <taxon>Insecta</taxon>
        <taxon>Pterygota</taxon>
        <taxon>Neoptera</taxon>
        <taxon>Endopterygota</taxon>
        <taxon>Hymenoptera</taxon>
        <taxon>Apocrita</taxon>
        <taxon>Proctotrupomorpha</taxon>
        <taxon>Chalcidoidea</taxon>
        <taxon>Trichogrammatidae</taxon>
        <taxon>Trichogramma</taxon>
    </lineage>
</organism>
<dbReference type="Pfam" id="PF12796">
    <property type="entry name" value="Ank_2"/>
    <property type="match status" value="1"/>
</dbReference>
<keyword evidence="5" id="KW-1185">Reference proteome</keyword>
<dbReference type="Gene3D" id="1.25.40.20">
    <property type="entry name" value="Ankyrin repeat-containing domain"/>
    <property type="match status" value="1"/>
</dbReference>
<evidence type="ECO:0000256" key="3">
    <source>
        <dbReference type="PROSITE-ProRule" id="PRU00023"/>
    </source>
</evidence>
<dbReference type="PANTHER" id="PTHR24134:SF9">
    <property type="entry name" value="ANKYRIN REPEAT AND SOCS BOX PROTEIN 8"/>
    <property type="match status" value="1"/>
</dbReference>
<dbReference type="InterPro" id="IPR002110">
    <property type="entry name" value="Ankyrin_rpt"/>
</dbReference>
<keyword evidence="2 3" id="KW-0040">ANK repeat</keyword>
<evidence type="ECO:0000256" key="1">
    <source>
        <dbReference type="ARBA" id="ARBA00022737"/>
    </source>
</evidence>
<dbReference type="SMART" id="SM00248">
    <property type="entry name" value="ANK"/>
    <property type="match status" value="3"/>
</dbReference>
<keyword evidence="1" id="KW-0677">Repeat</keyword>
<name>A0ABD2XDY1_9HYME</name>
<gene>
    <name evidence="4" type="ORF">TKK_003670</name>
</gene>
<dbReference type="PROSITE" id="PS50088">
    <property type="entry name" value="ANK_REPEAT"/>
    <property type="match status" value="1"/>
</dbReference>
<evidence type="ECO:0000256" key="2">
    <source>
        <dbReference type="ARBA" id="ARBA00023043"/>
    </source>
</evidence>
<dbReference type="AlphaFoldDB" id="A0ABD2XDY1"/>
<accession>A0ABD2XDY1</accession>
<dbReference type="PROSITE" id="PS50297">
    <property type="entry name" value="ANK_REP_REGION"/>
    <property type="match status" value="1"/>
</dbReference>
<feature type="repeat" description="ANK" evidence="3">
    <location>
        <begin position="48"/>
        <end position="80"/>
    </location>
</feature>
<dbReference type="SUPFAM" id="SSF48403">
    <property type="entry name" value="Ankyrin repeat"/>
    <property type="match status" value="1"/>
</dbReference>
<dbReference type="InterPro" id="IPR036770">
    <property type="entry name" value="Ankyrin_rpt-contain_sf"/>
</dbReference>
<reference evidence="4 5" key="1">
    <citation type="journal article" date="2024" name="bioRxiv">
        <title>A reference genome for Trichogramma kaykai: A tiny desert-dwelling parasitoid wasp with competing sex-ratio distorters.</title>
        <authorList>
            <person name="Culotta J."/>
            <person name="Lindsey A.R."/>
        </authorList>
    </citation>
    <scope>NUCLEOTIDE SEQUENCE [LARGE SCALE GENOMIC DNA]</scope>
    <source>
        <strain evidence="4 5">KSX58</strain>
    </source>
</reference>